<keyword evidence="5" id="KW-0175">Coiled coil</keyword>
<dbReference type="PANTHER" id="PTHR12630">
    <property type="entry name" value="N-LINKED OLIGOSACCHARIDE PROCESSING"/>
    <property type="match status" value="1"/>
</dbReference>
<dbReference type="Proteomes" id="UP001158576">
    <property type="component" value="Chromosome PAR"/>
</dbReference>
<evidence type="ECO:0000256" key="6">
    <source>
        <dbReference type="SAM" id="MobiDB-lite"/>
    </source>
</evidence>
<dbReference type="InterPro" id="IPR028146">
    <property type="entry name" value="PRKCSH_N"/>
</dbReference>
<keyword evidence="4" id="KW-1015">Disulfide bond</keyword>
<protein>
    <recommendedName>
        <fullName evidence="1">Glucosidase 2 subunit beta</fullName>
    </recommendedName>
</protein>
<dbReference type="InterPro" id="IPR036607">
    <property type="entry name" value="PRKCSH"/>
</dbReference>
<evidence type="ECO:0000256" key="1">
    <source>
        <dbReference type="ARBA" id="ARBA00022387"/>
    </source>
</evidence>
<keyword evidence="2" id="KW-0732">Signal</keyword>
<gene>
    <name evidence="8" type="ORF">OKIOD_LOCUS4351</name>
</gene>
<dbReference type="Pfam" id="PF12999">
    <property type="entry name" value="PRKCSH-like"/>
    <property type="match status" value="1"/>
</dbReference>
<evidence type="ECO:0000256" key="5">
    <source>
        <dbReference type="SAM" id="Coils"/>
    </source>
</evidence>
<dbReference type="PROSITE" id="PS51914">
    <property type="entry name" value="MRH"/>
    <property type="match status" value="1"/>
</dbReference>
<evidence type="ECO:0000313" key="8">
    <source>
        <dbReference type="EMBL" id="CAG5090971.1"/>
    </source>
</evidence>
<reference evidence="8 9" key="1">
    <citation type="submission" date="2021-04" db="EMBL/GenBank/DDBJ databases">
        <authorList>
            <person name="Bliznina A."/>
        </authorList>
    </citation>
    <scope>NUCLEOTIDE SEQUENCE [LARGE SCALE GENOMIC DNA]</scope>
</reference>
<dbReference type="Gene3D" id="4.10.400.10">
    <property type="entry name" value="Low-density Lipoprotein Receptor"/>
    <property type="match status" value="1"/>
</dbReference>
<evidence type="ECO:0000256" key="2">
    <source>
        <dbReference type="ARBA" id="ARBA00022729"/>
    </source>
</evidence>
<accession>A0ABN7S1M3</accession>
<sequence>MKLLLPVLSAVLADDRIRGVSITRQSLYPPGTHFTCLDGSKKIPYSYLNDDFCDCDDGSDEPGTSACPTGRFHCPNAGFAPQNIISSRVNDMICDCCDGSDEWGGFVECPNTCKEEYLKAHAAKIQARIEQAQGFEKRKSLVDLALVQKLDDEEELAAAEPGINELKKAKDDAEALKIEAEELETKVNEELEAIKNQKILDRAATYSEEDISEIAFNHLDANKNGEIVVYEITTQKYLDPKPETSSFTTKEAKEVMKQKDKIYLEDFRTEIWPEIREKILPKLERAMNDWDRAIEEANKVDEPEEPGEPSEEQVAESEEALDAMEDELDNEEYDDDDHDLLDDEYDFDDDDYDYRDYRDTPEPIKDDENVSEEHQKIFDAAKDARRIFDDADRALRDAESKVSEIRERSERDFGPDDVFRSMHKVCFEFKTTEYIYTLCPYDKCEQKPANGGSGTKLGNWEGFEDDFKVMKFTNGVKCWNGPNRSAIIKLSCGVENKILSVTEPNRCEYEYKFETPAVCSEPEPIPDHDEL</sequence>
<dbReference type="SUPFAM" id="SSF50911">
    <property type="entry name" value="Mannose 6-phosphate receptor domain"/>
    <property type="match status" value="1"/>
</dbReference>
<feature type="coiled-coil region" evidence="5">
    <location>
        <begin position="163"/>
        <end position="200"/>
    </location>
</feature>
<dbReference type="PANTHER" id="PTHR12630:SF1">
    <property type="entry name" value="GLUCOSIDASE 2 SUBUNIT BETA"/>
    <property type="match status" value="1"/>
</dbReference>
<feature type="region of interest" description="Disordered" evidence="6">
    <location>
        <begin position="298"/>
        <end position="354"/>
    </location>
</feature>
<feature type="domain" description="MRH" evidence="7">
    <location>
        <begin position="424"/>
        <end position="521"/>
    </location>
</feature>
<organism evidence="8 9">
    <name type="scientific">Oikopleura dioica</name>
    <name type="common">Tunicate</name>
    <dbReference type="NCBI Taxonomy" id="34765"/>
    <lineage>
        <taxon>Eukaryota</taxon>
        <taxon>Metazoa</taxon>
        <taxon>Chordata</taxon>
        <taxon>Tunicata</taxon>
        <taxon>Appendicularia</taxon>
        <taxon>Copelata</taxon>
        <taxon>Oikopleuridae</taxon>
        <taxon>Oikopleura</taxon>
    </lineage>
</organism>
<dbReference type="Gene3D" id="2.70.130.10">
    <property type="entry name" value="Mannose-6-phosphate receptor binding domain"/>
    <property type="match status" value="1"/>
</dbReference>
<evidence type="ECO:0000256" key="4">
    <source>
        <dbReference type="ARBA" id="ARBA00023157"/>
    </source>
</evidence>
<keyword evidence="3" id="KW-0256">Endoplasmic reticulum</keyword>
<feature type="compositionally biased region" description="Acidic residues" evidence="6">
    <location>
        <begin position="302"/>
        <end position="353"/>
    </location>
</feature>
<dbReference type="Pfam" id="PF13015">
    <property type="entry name" value="PRKCSH_1"/>
    <property type="match status" value="1"/>
</dbReference>
<dbReference type="InterPro" id="IPR039794">
    <property type="entry name" value="Gtb1-like"/>
</dbReference>
<dbReference type="EMBL" id="OU015568">
    <property type="protein sequence ID" value="CAG5090971.1"/>
    <property type="molecule type" value="Genomic_DNA"/>
</dbReference>
<evidence type="ECO:0000313" key="9">
    <source>
        <dbReference type="Proteomes" id="UP001158576"/>
    </source>
</evidence>
<name>A0ABN7S1M3_OIKDI</name>
<dbReference type="InterPro" id="IPR044865">
    <property type="entry name" value="MRH_dom"/>
</dbReference>
<dbReference type="InterPro" id="IPR036055">
    <property type="entry name" value="LDL_receptor-like_sf"/>
</dbReference>
<dbReference type="InterPro" id="IPR009011">
    <property type="entry name" value="Man6P_isomerase_rcpt-bd_dom_sf"/>
</dbReference>
<keyword evidence="9" id="KW-1185">Reference proteome</keyword>
<proteinExistence type="predicted"/>
<feature type="coiled-coil region" evidence="5">
    <location>
        <begin position="381"/>
        <end position="408"/>
    </location>
</feature>
<evidence type="ECO:0000259" key="7">
    <source>
        <dbReference type="PROSITE" id="PS51914"/>
    </source>
</evidence>
<evidence type="ECO:0000256" key="3">
    <source>
        <dbReference type="ARBA" id="ARBA00022824"/>
    </source>
</evidence>